<dbReference type="InterPro" id="IPR036390">
    <property type="entry name" value="WH_DNA-bd_sf"/>
</dbReference>
<dbReference type="RefSeq" id="WP_142047282.1">
    <property type="nucleotide sequence ID" value="NZ_VFPA01000001.1"/>
</dbReference>
<dbReference type="InterPro" id="IPR036388">
    <property type="entry name" value="WH-like_DNA-bd_sf"/>
</dbReference>
<dbReference type="GO" id="GO:0003700">
    <property type="term" value="F:DNA-binding transcription factor activity"/>
    <property type="evidence" value="ECO:0007669"/>
    <property type="project" value="InterPro"/>
</dbReference>
<evidence type="ECO:0000256" key="1">
    <source>
        <dbReference type="ARBA" id="ARBA00009437"/>
    </source>
</evidence>
<keyword evidence="4" id="KW-0804">Transcription</keyword>
<accession>A0A543DW10</accession>
<keyword evidence="3 7" id="KW-0238">DNA-binding</keyword>
<dbReference type="CDD" id="cd08423">
    <property type="entry name" value="PBP2_LTTR_like_6"/>
    <property type="match status" value="1"/>
</dbReference>
<evidence type="ECO:0000256" key="2">
    <source>
        <dbReference type="ARBA" id="ARBA00023015"/>
    </source>
</evidence>
<comment type="similarity">
    <text evidence="1">Belongs to the LysR transcriptional regulatory family.</text>
</comment>
<evidence type="ECO:0000256" key="5">
    <source>
        <dbReference type="SAM" id="MobiDB-lite"/>
    </source>
</evidence>
<dbReference type="SUPFAM" id="SSF46785">
    <property type="entry name" value="Winged helix' DNA-binding domain"/>
    <property type="match status" value="1"/>
</dbReference>
<dbReference type="GO" id="GO:0032993">
    <property type="term" value="C:protein-DNA complex"/>
    <property type="evidence" value="ECO:0007669"/>
    <property type="project" value="TreeGrafter"/>
</dbReference>
<dbReference type="Gene3D" id="3.40.190.10">
    <property type="entry name" value="Periplasmic binding protein-like II"/>
    <property type="match status" value="2"/>
</dbReference>
<dbReference type="Pfam" id="PF00126">
    <property type="entry name" value="HTH_1"/>
    <property type="match status" value="1"/>
</dbReference>
<protein>
    <submittedName>
        <fullName evidence="7">DNA-binding transcriptional LysR family regulator</fullName>
    </submittedName>
</protein>
<reference evidence="7 8" key="1">
    <citation type="submission" date="2019-06" db="EMBL/GenBank/DDBJ databases">
        <title>Sequencing the genomes of 1000 actinobacteria strains.</title>
        <authorList>
            <person name="Klenk H.-P."/>
        </authorList>
    </citation>
    <scope>NUCLEOTIDE SEQUENCE [LARGE SCALE GENOMIC DNA]</scope>
    <source>
        <strain evidence="7 8">DSM 45301</strain>
    </source>
</reference>
<dbReference type="PANTHER" id="PTHR30346">
    <property type="entry name" value="TRANSCRIPTIONAL DUAL REGULATOR HCAR-RELATED"/>
    <property type="match status" value="1"/>
</dbReference>
<name>A0A543DW10_9PSEU</name>
<dbReference type="OrthoDB" id="4131546at2"/>
<proteinExistence type="inferred from homology"/>
<evidence type="ECO:0000313" key="7">
    <source>
        <dbReference type="EMBL" id="TQM13498.1"/>
    </source>
</evidence>
<evidence type="ECO:0000259" key="6">
    <source>
        <dbReference type="PROSITE" id="PS50931"/>
    </source>
</evidence>
<keyword evidence="2" id="KW-0805">Transcription regulation</keyword>
<dbReference type="InterPro" id="IPR000847">
    <property type="entry name" value="LysR_HTH_N"/>
</dbReference>
<dbReference type="EMBL" id="VFPA01000001">
    <property type="protein sequence ID" value="TQM13498.1"/>
    <property type="molecule type" value="Genomic_DNA"/>
</dbReference>
<feature type="region of interest" description="Disordered" evidence="5">
    <location>
        <begin position="295"/>
        <end position="319"/>
    </location>
</feature>
<evidence type="ECO:0000256" key="4">
    <source>
        <dbReference type="ARBA" id="ARBA00023163"/>
    </source>
</evidence>
<keyword evidence="8" id="KW-1185">Reference proteome</keyword>
<dbReference type="PROSITE" id="PS50931">
    <property type="entry name" value="HTH_LYSR"/>
    <property type="match status" value="1"/>
</dbReference>
<dbReference type="Pfam" id="PF03466">
    <property type="entry name" value="LysR_substrate"/>
    <property type="match status" value="1"/>
</dbReference>
<organism evidence="7 8">
    <name type="scientific">Pseudonocardia kunmingensis</name>
    <dbReference type="NCBI Taxonomy" id="630975"/>
    <lineage>
        <taxon>Bacteria</taxon>
        <taxon>Bacillati</taxon>
        <taxon>Actinomycetota</taxon>
        <taxon>Actinomycetes</taxon>
        <taxon>Pseudonocardiales</taxon>
        <taxon>Pseudonocardiaceae</taxon>
        <taxon>Pseudonocardia</taxon>
    </lineage>
</organism>
<gene>
    <name evidence="7" type="ORF">FB558_0247</name>
</gene>
<dbReference type="InterPro" id="IPR005119">
    <property type="entry name" value="LysR_subst-bd"/>
</dbReference>
<dbReference type="AlphaFoldDB" id="A0A543DW10"/>
<dbReference type="PANTHER" id="PTHR30346:SF29">
    <property type="entry name" value="LYSR SUBSTRATE-BINDING"/>
    <property type="match status" value="1"/>
</dbReference>
<sequence length="319" mass="33234">MIDLRRLHVLRMLDEHGTVTAAAAALHLTPSAVSQQIRLLGHDVGVTLLERVGRGVRLTPAARVLVGHADRLYAEWERVLGEVATARAGAAGLRLCAFPTALAGLLAPAAARLRDASPPLAVEVTEAGNAECFELLLAGAADIAVVLPTPGAPPRDDPRFDQQPLLHDPFDLVVPAGHPLAAADVVDLADAAGEEWVGADRGADSAIVLAACSAAGFSPRITHGAEEWNGVVALVTHGFGVCLMPRLAPIPAHHGVVRIPLRGAPTRLVLSCVRRGSRGQEAIARGLAALTAVGGSPPPLVDGGDQEHDESVPHRHTYR</sequence>
<dbReference type="GO" id="GO:0003677">
    <property type="term" value="F:DNA binding"/>
    <property type="evidence" value="ECO:0007669"/>
    <property type="project" value="UniProtKB-KW"/>
</dbReference>
<dbReference type="Gene3D" id="1.10.10.10">
    <property type="entry name" value="Winged helix-like DNA-binding domain superfamily/Winged helix DNA-binding domain"/>
    <property type="match status" value="1"/>
</dbReference>
<dbReference type="Proteomes" id="UP000315677">
    <property type="component" value="Unassembled WGS sequence"/>
</dbReference>
<evidence type="ECO:0000313" key="8">
    <source>
        <dbReference type="Proteomes" id="UP000315677"/>
    </source>
</evidence>
<dbReference type="SUPFAM" id="SSF53850">
    <property type="entry name" value="Periplasmic binding protein-like II"/>
    <property type="match status" value="1"/>
</dbReference>
<comment type="caution">
    <text evidence="7">The sequence shown here is derived from an EMBL/GenBank/DDBJ whole genome shotgun (WGS) entry which is preliminary data.</text>
</comment>
<feature type="domain" description="HTH lysR-type" evidence="6">
    <location>
        <begin position="2"/>
        <end position="59"/>
    </location>
</feature>
<evidence type="ECO:0000256" key="3">
    <source>
        <dbReference type="ARBA" id="ARBA00023125"/>
    </source>
</evidence>